<proteinExistence type="predicted"/>
<organism evidence="3 4">
    <name type="scientific">Anopheles maculatus</name>
    <dbReference type="NCBI Taxonomy" id="74869"/>
    <lineage>
        <taxon>Eukaryota</taxon>
        <taxon>Metazoa</taxon>
        <taxon>Ecdysozoa</taxon>
        <taxon>Arthropoda</taxon>
        <taxon>Hexapoda</taxon>
        <taxon>Insecta</taxon>
        <taxon>Pterygota</taxon>
        <taxon>Neoptera</taxon>
        <taxon>Endopterygota</taxon>
        <taxon>Diptera</taxon>
        <taxon>Nematocera</taxon>
        <taxon>Culicoidea</taxon>
        <taxon>Culicidae</taxon>
        <taxon>Anophelinae</taxon>
        <taxon>Anopheles</taxon>
        <taxon>Anopheles maculatus group</taxon>
    </lineage>
</organism>
<dbReference type="InterPro" id="IPR051544">
    <property type="entry name" value="TPS_OM_transporter"/>
</dbReference>
<dbReference type="AlphaFoldDB" id="A0A182SHS0"/>
<protein>
    <submittedName>
        <fullName evidence="3">POTRA_2 domain-containing protein</fullName>
    </submittedName>
</protein>
<sequence length="192" mass="21210">MTNNKRNPLLNSRSQYLWFLIPLLLGFSSVQATTPTIPDAGQSLRELDTRRPTLAPSIAPDLGLPVPPKPSIPADPNSGEQATVKVNTFTLSGNTLFSNAVLLAQLQEYTGRELTLPQLYEAAQRITSYYQQRGYVLNRAYLPEQEIENGVVKIAILEARYGEIKTDNNSRLSDATLKRLISRIAPDSAINA</sequence>
<keyword evidence="4" id="KW-1185">Reference proteome</keyword>
<dbReference type="PANTHER" id="PTHR34597">
    <property type="entry name" value="SLR1661 PROTEIN"/>
    <property type="match status" value="1"/>
</dbReference>
<dbReference type="Pfam" id="PF08479">
    <property type="entry name" value="POTRA_2"/>
    <property type="match status" value="1"/>
</dbReference>
<reference evidence="4" key="1">
    <citation type="submission" date="2013-09" db="EMBL/GenBank/DDBJ databases">
        <title>The Genome Sequence of Anopheles maculatus species B.</title>
        <authorList>
            <consortium name="The Broad Institute Genomics Platform"/>
            <person name="Neafsey D.E."/>
            <person name="Besansky N."/>
            <person name="Howell P."/>
            <person name="Walton C."/>
            <person name="Young S.K."/>
            <person name="Zeng Q."/>
            <person name="Gargeya S."/>
            <person name="Fitzgerald M."/>
            <person name="Haas B."/>
            <person name="Abouelleil A."/>
            <person name="Allen A.W."/>
            <person name="Alvarado L."/>
            <person name="Arachchi H.M."/>
            <person name="Berlin A.M."/>
            <person name="Chapman S.B."/>
            <person name="Gainer-Dewar J."/>
            <person name="Goldberg J."/>
            <person name="Griggs A."/>
            <person name="Gujja S."/>
            <person name="Hansen M."/>
            <person name="Howarth C."/>
            <person name="Imamovic A."/>
            <person name="Ireland A."/>
            <person name="Larimer J."/>
            <person name="McCowan C."/>
            <person name="Murphy C."/>
            <person name="Pearson M."/>
            <person name="Poon T.W."/>
            <person name="Priest M."/>
            <person name="Roberts A."/>
            <person name="Saif S."/>
            <person name="Shea T."/>
            <person name="Sisk P."/>
            <person name="Sykes S."/>
            <person name="Wortman J."/>
            <person name="Nusbaum C."/>
            <person name="Birren B."/>
        </authorList>
    </citation>
    <scope>NUCLEOTIDE SEQUENCE [LARGE SCALE GENOMIC DNA]</scope>
    <source>
        <strain evidence="4">maculatus3</strain>
    </source>
</reference>
<dbReference type="InterPro" id="IPR013686">
    <property type="entry name" value="Polypept-transport_assoc_ShlB"/>
</dbReference>
<dbReference type="Proteomes" id="UP000075901">
    <property type="component" value="Unassembled WGS sequence"/>
</dbReference>
<keyword evidence="1" id="KW-0732">Signal</keyword>
<feature type="signal peptide" evidence="1">
    <location>
        <begin position="1"/>
        <end position="32"/>
    </location>
</feature>
<reference evidence="3" key="2">
    <citation type="submission" date="2020-05" db="UniProtKB">
        <authorList>
            <consortium name="EnsemblMetazoa"/>
        </authorList>
    </citation>
    <scope>IDENTIFICATION</scope>
    <source>
        <strain evidence="3">maculatus3</strain>
    </source>
</reference>
<evidence type="ECO:0000256" key="1">
    <source>
        <dbReference type="SAM" id="SignalP"/>
    </source>
</evidence>
<dbReference type="PANTHER" id="PTHR34597:SF1">
    <property type="entry name" value="HEME_HEMOPEXIN TRANSPORTER PROTEIN HUXB"/>
    <property type="match status" value="1"/>
</dbReference>
<name>A0A182SHS0_9DIPT</name>
<evidence type="ECO:0000313" key="4">
    <source>
        <dbReference type="Proteomes" id="UP000075901"/>
    </source>
</evidence>
<accession>A0A182SHS0</accession>
<dbReference type="Gene3D" id="3.10.20.310">
    <property type="entry name" value="membrane protein fhac"/>
    <property type="match status" value="1"/>
</dbReference>
<feature type="chain" id="PRO_5008135766" evidence="1">
    <location>
        <begin position="33"/>
        <end position="192"/>
    </location>
</feature>
<dbReference type="GO" id="GO:0046819">
    <property type="term" value="P:protein secretion by the type V secretion system"/>
    <property type="evidence" value="ECO:0007669"/>
    <property type="project" value="TreeGrafter"/>
</dbReference>
<dbReference type="VEuPathDB" id="VectorBase:AMAM007053"/>
<feature type="domain" description="Polypeptide-transport-associated ShlB-type" evidence="2">
    <location>
        <begin position="85"/>
        <end position="158"/>
    </location>
</feature>
<evidence type="ECO:0000259" key="2">
    <source>
        <dbReference type="Pfam" id="PF08479"/>
    </source>
</evidence>
<evidence type="ECO:0000313" key="3">
    <source>
        <dbReference type="EnsemblMetazoa" id="AMAM007053-PA"/>
    </source>
</evidence>
<dbReference type="GO" id="GO:0008320">
    <property type="term" value="F:protein transmembrane transporter activity"/>
    <property type="evidence" value="ECO:0007669"/>
    <property type="project" value="TreeGrafter"/>
</dbReference>
<dbReference type="EnsemblMetazoa" id="AMAM007053-RA">
    <property type="protein sequence ID" value="AMAM007053-PA"/>
    <property type="gene ID" value="AMAM007053"/>
</dbReference>